<reference evidence="6" key="1">
    <citation type="journal article" date="2021" name="Front. Microbiol.">
        <title>Comprehensive Comparative Genomics and Phenotyping of Methylobacterium Species.</title>
        <authorList>
            <person name="Alessa O."/>
            <person name="Ogura Y."/>
            <person name="Fujitani Y."/>
            <person name="Takami H."/>
            <person name="Hayashi T."/>
            <person name="Sahin N."/>
            <person name="Tani A."/>
        </authorList>
    </citation>
    <scope>NUCLEOTIDE SEQUENCE</scope>
    <source>
        <strain evidence="6">DSM 19015</strain>
    </source>
</reference>
<feature type="transmembrane region" description="Helical" evidence="4">
    <location>
        <begin position="61"/>
        <end position="79"/>
    </location>
</feature>
<protein>
    <submittedName>
        <fullName evidence="6">Transporter YycB</fullName>
    </submittedName>
</protein>
<dbReference type="InterPro" id="IPR036259">
    <property type="entry name" value="MFS_trans_sf"/>
</dbReference>
<accession>A0ABQ4RRZ3</accession>
<feature type="transmembrane region" description="Helical" evidence="4">
    <location>
        <begin position="285"/>
        <end position="304"/>
    </location>
</feature>
<evidence type="ECO:0000313" key="7">
    <source>
        <dbReference type="Proteomes" id="UP001055125"/>
    </source>
</evidence>
<proteinExistence type="predicted"/>
<dbReference type="PANTHER" id="PTHR23523:SF2">
    <property type="entry name" value="2-NITROIMIDAZOLE TRANSPORTER"/>
    <property type="match status" value="1"/>
</dbReference>
<dbReference type="SUPFAM" id="SSF103473">
    <property type="entry name" value="MFS general substrate transporter"/>
    <property type="match status" value="1"/>
</dbReference>
<evidence type="ECO:0000259" key="5">
    <source>
        <dbReference type="PROSITE" id="PS50850"/>
    </source>
</evidence>
<keyword evidence="1 4" id="KW-0812">Transmembrane</keyword>
<sequence>MLVAFNLRPALTSVGPLLIEIRAATGLSASGAALLTTLPVLCLGLACALGPMVVRRIGADAGVLLAILVVALGNGLRGLGGLALLYLGVCLAGVGIGLAGVLLPGLVKRDFAGRAGIMTGLYTMVLCLGAAAGAGLTVPLAEAGGGWPLALAAWSLPALAAALAWLPFVRAAPSGLSAGPARRPLWRDPLAWQVTGFMGLQSSLAYVIFGWLPAVLQDRGLSALEAGLVASILSIGQMPSALLVPALAARLRDQRGLVVGLILLCIASFAALVLGPVWAVMPIGILLGLSVGGLFGLGLTIIVLRAPDAAAAAGLSTLAQGVGYSLASLGPLGFGLAHDLSGGWFWPTLLFTGIALGSLVCGLGAGRAGYVGEPSSQRS</sequence>
<feature type="transmembrane region" description="Helical" evidence="4">
    <location>
        <begin position="190"/>
        <end position="214"/>
    </location>
</feature>
<dbReference type="InterPro" id="IPR011701">
    <property type="entry name" value="MFS"/>
</dbReference>
<keyword evidence="3 4" id="KW-0472">Membrane</keyword>
<organism evidence="6 7">
    <name type="scientific">Methylobacterium iners</name>
    <dbReference type="NCBI Taxonomy" id="418707"/>
    <lineage>
        <taxon>Bacteria</taxon>
        <taxon>Pseudomonadati</taxon>
        <taxon>Pseudomonadota</taxon>
        <taxon>Alphaproteobacteria</taxon>
        <taxon>Hyphomicrobiales</taxon>
        <taxon>Methylobacteriaceae</taxon>
        <taxon>Methylobacterium</taxon>
    </lineage>
</organism>
<feature type="transmembrane region" description="Helical" evidence="4">
    <location>
        <begin position="344"/>
        <end position="370"/>
    </location>
</feature>
<dbReference type="Proteomes" id="UP001055125">
    <property type="component" value="Unassembled WGS sequence"/>
</dbReference>
<dbReference type="PANTHER" id="PTHR23523">
    <property type="match status" value="1"/>
</dbReference>
<dbReference type="InterPro" id="IPR020846">
    <property type="entry name" value="MFS_dom"/>
</dbReference>
<name>A0ABQ4RRZ3_9HYPH</name>
<evidence type="ECO:0000313" key="6">
    <source>
        <dbReference type="EMBL" id="GJD93545.1"/>
    </source>
</evidence>
<dbReference type="Gene3D" id="1.20.1250.20">
    <property type="entry name" value="MFS general substrate transporter like domains"/>
    <property type="match status" value="2"/>
</dbReference>
<feature type="transmembrane region" description="Helical" evidence="4">
    <location>
        <begin position="311"/>
        <end position="332"/>
    </location>
</feature>
<feature type="transmembrane region" description="Helical" evidence="4">
    <location>
        <begin position="256"/>
        <end position="279"/>
    </location>
</feature>
<feature type="transmembrane region" description="Helical" evidence="4">
    <location>
        <begin position="226"/>
        <end position="249"/>
    </location>
</feature>
<feature type="transmembrane region" description="Helical" evidence="4">
    <location>
        <begin position="119"/>
        <end position="141"/>
    </location>
</feature>
<evidence type="ECO:0000256" key="4">
    <source>
        <dbReference type="SAM" id="Phobius"/>
    </source>
</evidence>
<dbReference type="PROSITE" id="PS50850">
    <property type="entry name" value="MFS"/>
    <property type="match status" value="1"/>
</dbReference>
<evidence type="ECO:0000256" key="3">
    <source>
        <dbReference type="ARBA" id="ARBA00023136"/>
    </source>
</evidence>
<dbReference type="EMBL" id="BPQP01000009">
    <property type="protein sequence ID" value="GJD93545.1"/>
    <property type="molecule type" value="Genomic_DNA"/>
</dbReference>
<gene>
    <name evidence="6" type="primary">yycB</name>
    <name evidence="6" type="ORF">OCOJLMKI_0740</name>
</gene>
<feature type="transmembrane region" description="Helical" evidence="4">
    <location>
        <begin position="85"/>
        <end position="107"/>
    </location>
</feature>
<evidence type="ECO:0000256" key="1">
    <source>
        <dbReference type="ARBA" id="ARBA00022692"/>
    </source>
</evidence>
<keyword evidence="2 4" id="KW-1133">Transmembrane helix</keyword>
<dbReference type="Pfam" id="PF07690">
    <property type="entry name" value="MFS_1"/>
    <property type="match status" value="1"/>
</dbReference>
<comment type="caution">
    <text evidence="6">The sequence shown here is derived from an EMBL/GenBank/DDBJ whole genome shotgun (WGS) entry which is preliminary data.</text>
</comment>
<keyword evidence="7" id="KW-1185">Reference proteome</keyword>
<feature type="transmembrane region" description="Helical" evidence="4">
    <location>
        <begin position="147"/>
        <end position="169"/>
    </location>
</feature>
<feature type="domain" description="Major facilitator superfamily (MFS) profile" evidence="5">
    <location>
        <begin position="189"/>
        <end position="379"/>
    </location>
</feature>
<evidence type="ECO:0000256" key="2">
    <source>
        <dbReference type="ARBA" id="ARBA00022989"/>
    </source>
</evidence>
<reference evidence="6" key="2">
    <citation type="submission" date="2021-08" db="EMBL/GenBank/DDBJ databases">
        <authorList>
            <person name="Tani A."/>
            <person name="Ola A."/>
            <person name="Ogura Y."/>
            <person name="Katsura K."/>
            <person name="Hayashi T."/>
        </authorList>
    </citation>
    <scope>NUCLEOTIDE SEQUENCE</scope>
    <source>
        <strain evidence="6">DSM 19015</strain>
    </source>
</reference>
<feature type="transmembrane region" description="Helical" evidence="4">
    <location>
        <begin position="33"/>
        <end position="54"/>
    </location>
</feature>
<dbReference type="InterPro" id="IPR052524">
    <property type="entry name" value="MFS_Cyanate_Porter"/>
</dbReference>